<comment type="similarity">
    <text evidence="6">Belongs to the Vsr family.</text>
</comment>
<keyword evidence="3" id="KW-0227">DNA damage</keyword>
<evidence type="ECO:0000259" key="8">
    <source>
        <dbReference type="Pfam" id="PF04480"/>
    </source>
</evidence>
<dbReference type="eggNOG" id="COG3727">
    <property type="taxonomic scope" value="Bacteria"/>
</dbReference>
<dbReference type="Pfam" id="PF04480">
    <property type="entry name" value="DUF559"/>
    <property type="match status" value="1"/>
</dbReference>
<keyword evidence="10" id="KW-1185">Reference proteome</keyword>
<proteinExistence type="inferred from homology"/>
<dbReference type="GO" id="GO:0004519">
    <property type="term" value="F:endonuclease activity"/>
    <property type="evidence" value="ECO:0007669"/>
    <property type="project" value="UniProtKB-KW"/>
</dbReference>
<dbReference type="InterPro" id="IPR004603">
    <property type="entry name" value="DNA_mismatch_endonuc_vsr"/>
</dbReference>
<dbReference type="SUPFAM" id="SSF52980">
    <property type="entry name" value="Restriction endonuclease-like"/>
    <property type="match status" value="1"/>
</dbReference>
<evidence type="ECO:0000256" key="5">
    <source>
        <dbReference type="ARBA" id="ARBA00023204"/>
    </source>
</evidence>
<evidence type="ECO:0000256" key="2">
    <source>
        <dbReference type="ARBA" id="ARBA00022759"/>
    </source>
</evidence>
<evidence type="ECO:0000256" key="1">
    <source>
        <dbReference type="ARBA" id="ARBA00022722"/>
    </source>
</evidence>
<dbReference type="InterPro" id="IPR011335">
    <property type="entry name" value="Restrct_endonuc-II-like"/>
</dbReference>
<dbReference type="AlphaFoldDB" id="D5PGG1"/>
<keyword evidence="5" id="KW-0234">DNA repair</keyword>
<dbReference type="InterPro" id="IPR007569">
    <property type="entry name" value="DUF559"/>
</dbReference>
<feature type="region of interest" description="Disordered" evidence="7">
    <location>
        <begin position="1"/>
        <end position="31"/>
    </location>
</feature>
<reference evidence="9 10" key="1">
    <citation type="submission" date="2010-04" db="EMBL/GenBank/DDBJ databases">
        <authorList>
            <person name="Muzny D."/>
            <person name="Qin X."/>
            <person name="Deng J."/>
            <person name="Jiang H."/>
            <person name="Liu Y."/>
            <person name="Qu J."/>
            <person name="Song X.-Z."/>
            <person name="Zhang L."/>
            <person name="Thornton R."/>
            <person name="Coyle M."/>
            <person name="Francisco L."/>
            <person name="Jackson L."/>
            <person name="Javaid M."/>
            <person name="Korchina V."/>
            <person name="Kovar C."/>
            <person name="Mata R."/>
            <person name="Mathew T."/>
            <person name="Ngo R."/>
            <person name="Nguyen L."/>
            <person name="Nguyen N."/>
            <person name="Okwuonu G."/>
            <person name="Ongeri F."/>
            <person name="Pham C."/>
            <person name="Simmons D."/>
            <person name="Wilczek-Boney K."/>
            <person name="Hale W."/>
            <person name="Jakkamsetti A."/>
            <person name="Pham P."/>
            <person name="Ruth R."/>
            <person name="San Lucas F."/>
            <person name="Warren J."/>
            <person name="Zhang J."/>
            <person name="Zhao Z."/>
            <person name="Zhou C."/>
            <person name="Zhu D."/>
            <person name="Lee S."/>
            <person name="Bess C."/>
            <person name="Blankenburg K."/>
            <person name="Forbes L."/>
            <person name="Fu Q."/>
            <person name="Gubbala S."/>
            <person name="Hirani K."/>
            <person name="Jayaseelan J.C."/>
            <person name="Lara F."/>
            <person name="Munidasa M."/>
            <person name="Palculict T."/>
            <person name="Patil S."/>
            <person name="Pu L.-L."/>
            <person name="Saada N."/>
            <person name="Tang L."/>
            <person name="Weissenberger G."/>
            <person name="Zhu Y."/>
            <person name="Hemphill L."/>
            <person name="Shang Y."/>
            <person name="Youmans B."/>
            <person name="Ayvaz T."/>
            <person name="Ross M."/>
            <person name="Santibanez J."/>
            <person name="Aqrawi P."/>
            <person name="Gross S."/>
            <person name="Joshi V."/>
            <person name="Fowler G."/>
            <person name="Nazareth L."/>
            <person name="Reid J."/>
            <person name="Worley K."/>
            <person name="Petrosino J."/>
            <person name="Highlander S."/>
            <person name="Gibbs R."/>
        </authorList>
    </citation>
    <scope>NUCLEOTIDE SEQUENCE [LARGE SCALE GENOMIC DNA]</scope>
    <source>
        <strain evidence="9 10">ATCC BAA-614</strain>
    </source>
</reference>
<dbReference type="HOGENOM" id="CLU_111913_2_1_11"/>
<comment type="caution">
    <text evidence="9">The sequence shown here is derived from an EMBL/GenBank/DDBJ whole genome shotgun (WGS) entry which is preliminary data.</text>
</comment>
<feature type="domain" description="DUF559" evidence="8">
    <location>
        <begin position="102"/>
        <end position="133"/>
    </location>
</feature>
<dbReference type="CDD" id="cd00221">
    <property type="entry name" value="Vsr"/>
    <property type="match status" value="1"/>
</dbReference>
<accession>D5PGG1</accession>
<evidence type="ECO:0000313" key="10">
    <source>
        <dbReference type="Proteomes" id="UP000003653"/>
    </source>
</evidence>
<keyword evidence="4 9" id="KW-0378">Hydrolase</keyword>
<evidence type="ECO:0000313" key="9">
    <source>
        <dbReference type="EMBL" id="EFG74815.1"/>
    </source>
</evidence>
<organism evidence="9 10">
    <name type="scientific">Mycobacterium parascrofulaceum ATCC BAA-614</name>
    <dbReference type="NCBI Taxonomy" id="525368"/>
    <lineage>
        <taxon>Bacteria</taxon>
        <taxon>Bacillati</taxon>
        <taxon>Actinomycetota</taxon>
        <taxon>Actinomycetes</taxon>
        <taxon>Mycobacteriales</taxon>
        <taxon>Mycobacteriaceae</taxon>
        <taxon>Mycobacterium</taxon>
        <taxon>Mycobacterium simiae complex</taxon>
    </lineage>
</organism>
<evidence type="ECO:0000256" key="4">
    <source>
        <dbReference type="ARBA" id="ARBA00022801"/>
    </source>
</evidence>
<dbReference type="EC" id="3.1.-.-" evidence="9"/>
<evidence type="ECO:0000256" key="7">
    <source>
        <dbReference type="SAM" id="MobiDB-lite"/>
    </source>
</evidence>
<dbReference type="Gene3D" id="3.40.960.10">
    <property type="entry name" value="VSR Endonuclease"/>
    <property type="match status" value="1"/>
</dbReference>
<sequence>MHRIASDTVAESWASSEHARRSMQGNRSRDTAPELAVRRLVHAMGLRYRVDTRPLPALRRKADLVFTRRRVAVFIDGCFWHGCPQHHRQPSANADYWTAKVARNRARDAATDEALTAAGWTVLRFWAHEPPAEVAEAVRAAVTG</sequence>
<dbReference type="Proteomes" id="UP000003653">
    <property type="component" value="Unassembled WGS sequence"/>
</dbReference>
<evidence type="ECO:0000256" key="3">
    <source>
        <dbReference type="ARBA" id="ARBA00022763"/>
    </source>
</evidence>
<gene>
    <name evidence="9" type="primary">vsr</name>
    <name evidence="9" type="ORF">HMPREF0591_5255</name>
</gene>
<dbReference type="GO" id="GO:0016787">
    <property type="term" value="F:hydrolase activity"/>
    <property type="evidence" value="ECO:0007669"/>
    <property type="project" value="UniProtKB-KW"/>
</dbReference>
<dbReference type="Pfam" id="PF03852">
    <property type="entry name" value="Vsr"/>
    <property type="match status" value="1"/>
</dbReference>
<keyword evidence="1" id="KW-0540">Nuclease</keyword>
<evidence type="ECO:0000256" key="6">
    <source>
        <dbReference type="ARBA" id="ARBA00029466"/>
    </source>
</evidence>
<dbReference type="EMBL" id="ADNV01000350">
    <property type="protein sequence ID" value="EFG74815.1"/>
    <property type="molecule type" value="Genomic_DNA"/>
</dbReference>
<name>D5PGG1_9MYCO</name>
<dbReference type="GO" id="GO:0006298">
    <property type="term" value="P:mismatch repair"/>
    <property type="evidence" value="ECO:0007669"/>
    <property type="project" value="InterPro"/>
</dbReference>
<protein>
    <submittedName>
        <fullName evidence="9">DNA mismatch endonuclease Vsr</fullName>
        <ecNumber evidence="9">3.1.-.-</ecNumber>
    </submittedName>
</protein>
<dbReference type="NCBIfam" id="TIGR00632">
    <property type="entry name" value="vsr"/>
    <property type="match status" value="1"/>
</dbReference>
<keyword evidence="2 9" id="KW-0255">Endonuclease</keyword>